<dbReference type="Proteomes" id="UP001499990">
    <property type="component" value="Unassembled WGS sequence"/>
</dbReference>
<evidence type="ECO:0000313" key="2">
    <source>
        <dbReference type="Proteomes" id="UP001499990"/>
    </source>
</evidence>
<dbReference type="SUPFAM" id="SSF140804">
    <property type="entry name" value="YidB-like"/>
    <property type="match status" value="1"/>
</dbReference>
<reference evidence="2" key="1">
    <citation type="journal article" date="2019" name="Int. J. Syst. Evol. Microbiol.">
        <title>The Global Catalogue of Microorganisms (GCM) 10K type strain sequencing project: providing services to taxonomists for standard genome sequencing and annotation.</title>
        <authorList>
            <consortium name="The Broad Institute Genomics Platform"/>
            <consortium name="The Broad Institute Genome Sequencing Center for Infectious Disease"/>
            <person name="Wu L."/>
            <person name="Ma J."/>
        </authorList>
    </citation>
    <scope>NUCLEOTIDE SEQUENCE [LARGE SCALE GENOMIC DNA]</scope>
    <source>
        <strain evidence="2">JCM 9651</strain>
    </source>
</reference>
<evidence type="ECO:0000313" key="1">
    <source>
        <dbReference type="EMBL" id="GAA3369567.1"/>
    </source>
</evidence>
<dbReference type="InterPro" id="IPR027405">
    <property type="entry name" value="YidB-like"/>
</dbReference>
<accession>A0ABP6S6Q7</accession>
<dbReference type="InterPro" id="IPR045372">
    <property type="entry name" value="YidB"/>
</dbReference>
<dbReference type="Pfam" id="PF20159">
    <property type="entry name" value="YidB"/>
    <property type="match status" value="1"/>
</dbReference>
<organism evidence="1 2">
    <name type="scientific">Streptomyces sannanensis</name>
    <dbReference type="NCBI Taxonomy" id="285536"/>
    <lineage>
        <taxon>Bacteria</taxon>
        <taxon>Bacillati</taxon>
        <taxon>Actinomycetota</taxon>
        <taxon>Actinomycetes</taxon>
        <taxon>Kitasatosporales</taxon>
        <taxon>Streptomycetaceae</taxon>
        <taxon>Streptomyces</taxon>
    </lineage>
</organism>
<keyword evidence="2" id="KW-1185">Reference proteome</keyword>
<dbReference type="Gene3D" id="1.10.10.690">
    <property type="entry name" value="YidB-like"/>
    <property type="match status" value="1"/>
</dbReference>
<gene>
    <name evidence="1" type="ORF">GCM10020367_12800</name>
</gene>
<protein>
    <recommendedName>
        <fullName evidence="3">DUF937 domain-containing protein</fullName>
    </recommendedName>
</protein>
<evidence type="ECO:0008006" key="3">
    <source>
        <dbReference type="Google" id="ProtNLM"/>
    </source>
</evidence>
<dbReference type="RefSeq" id="WP_345035148.1">
    <property type="nucleotide sequence ID" value="NZ_BAAAYL010000001.1"/>
</dbReference>
<proteinExistence type="predicted"/>
<dbReference type="EMBL" id="BAAAYL010000001">
    <property type="protein sequence ID" value="GAA3369567.1"/>
    <property type="molecule type" value="Genomic_DNA"/>
</dbReference>
<sequence length="130" mass="13208">MAREDLGGLLSGESSGRNVLGALLGALGGGNSGGGGNPLPGLIDMLDKAGLREQTRSWIGHGANQPVSGAQLAKALPPSTLQQVAQQVGATLEEAAEELAYVLPQAVDDLTPAGELPQAALADEFRQQEL</sequence>
<comment type="caution">
    <text evidence="1">The sequence shown here is derived from an EMBL/GenBank/DDBJ whole genome shotgun (WGS) entry which is preliminary data.</text>
</comment>
<name>A0ABP6S6Q7_9ACTN</name>